<dbReference type="PANTHER" id="PTHR36681">
    <property type="entry name" value="NUCLEAR GTPASE, GERMINAL CENTER-ASSOCIATED, TANDEM DUPLICATE 3"/>
    <property type="match status" value="1"/>
</dbReference>
<reference evidence="2" key="1">
    <citation type="journal article" date="2020" name="Phytopathology">
        <title>Genome Sequence Resources of Colletotrichum truncatum, C. plurivorum, C. musicola, and C. sojae: Four Species Pathogenic to Soybean (Glycine max).</title>
        <authorList>
            <person name="Rogerio F."/>
            <person name="Boufleur T.R."/>
            <person name="Ciampi-Guillardi M."/>
            <person name="Sukno S.A."/>
            <person name="Thon M.R."/>
            <person name="Massola Junior N.S."/>
            <person name="Baroncelli R."/>
        </authorList>
    </citation>
    <scope>NUCLEOTIDE SEQUENCE</scope>
    <source>
        <strain evidence="2">LFN00145</strain>
    </source>
</reference>
<protein>
    <submittedName>
        <fullName evidence="2">Nuclear GTPase SLIP-GC 3</fullName>
    </submittedName>
</protein>
<gene>
    <name evidence="2" type="ORF">CPLU01_06698</name>
</gene>
<evidence type="ECO:0000313" key="3">
    <source>
        <dbReference type="Proteomes" id="UP000654918"/>
    </source>
</evidence>
<sequence>MPVGSDDLQAGENADDLEARDFEEQAQVALDTFRAMFRGHLDENFLAEDGADFVLETLQSWLIETRPDDVGGQQSQATLEECASLLMNLTSETASLNQPAIWPYIKKIKVFLNSHILSKGLVLVDLPGLRDLNFARRSITERYLIECNEILAVCNIGRATTDVGVASVFELAKKAGLKNVGIVCTRSDDIRAEEAIKDWGGRRAKRIQQLNNAVAASQRELNDIDLNLAEFDDGVLSDEDKDECMELSRQRRATVRERELNLFRLKQYLIETRNTFVVTHLVDHYSGQIDLDEPKVFCVSNTEYWSKRSEPKDLALPSLQLSGILTLRKHCLSIVADTQLKSAITFVCSDIPALLDDVALWVESGAGSANSERKRAILRQTARWSNLAFEEGLEWNAWHHATYSAFCRNFGNYSTPAVGQHDWNERIIHGMVGDLASPWERLCLFFQGKLEDTTLLIEQVMDRSMEFISKLASSRRFASSIFFLLFLTRREETELENNRSRATEILIRALVSRQNLMISRMEGLRDEFEAELSTLRVDALTSIRTSLIGSGSDRRRKAIICDALKDRYLFRSLMREFCRRFSALINDLQENINNAISTSLDDISATFDLVRNENVATESEENPVLRGLLENELGSIRGPLRLIQEIVGP</sequence>
<comment type="caution">
    <text evidence="2">The sequence shown here is derived from an EMBL/GenBank/DDBJ whole genome shotgun (WGS) entry which is preliminary data.</text>
</comment>
<dbReference type="InterPro" id="IPR027417">
    <property type="entry name" value="P-loop_NTPase"/>
</dbReference>
<organism evidence="2 3">
    <name type="scientific">Colletotrichum plurivorum</name>
    <dbReference type="NCBI Taxonomy" id="2175906"/>
    <lineage>
        <taxon>Eukaryota</taxon>
        <taxon>Fungi</taxon>
        <taxon>Dikarya</taxon>
        <taxon>Ascomycota</taxon>
        <taxon>Pezizomycotina</taxon>
        <taxon>Sordariomycetes</taxon>
        <taxon>Hypocreomycetidae</taxon>
        <taxon>Glomerellales</taxon>
        <taxon>Glomerellaceae</taxon>
        <taxon>Colletotrichum</taxon>
        <taxon>Colletotrichum orchidearum species complex</taxon>
    </lineage>
</organism>
<feature type="domain" description="DUF7605" evidence="1">
    <location>
        <begin position="380"/>
        <end position="570"/>
    </location>
</feature>
<dbReference type="Gene3D" id="3.40.50.300">
    <property type="entry name" value="P-loop containing nucleotide triphosphate hydrolases"/>
    <property type="match status" value="1"/>
</dbReference>
<name>A0A8H6KHF6_9PEZI</name>
<evidence type="ECO:0000313" key="2">
    <source>
        <dbReference type="EMBL" id="KAF6831532.1"/>
    </source>
</evidence>
<evidence type="ECO:0000259" key="1">
    <source>
        <dbReference type="Pfam" id="PF24564"/>
    </source>
</evidence>
<dbReference type="Pfam" id="PF24564">
    <property type="entry name" value="DUF7605"/>
    <property type="match status" value="1"/>
</dbReference>
<dbReference type="InterPro" id="IPR056024">
    <property type="entry name" value="DUF7605"/>
</dbReference>
<dbReference type="PANTHER" id="PTHR36681:SF3">
    <property type="entry name" value="NUCLEAR GTPASE, GERMINAL CENTER-ASSOCIATED, TANDEM DUPLICATE 3"/>
    <property type="match status" value="1"/>
</dbReference>
<keyword evidence="3" id="KW-1185">Reference proteome</keyword>
<dbReference type="Proteomes" id="UP000654918">
    <property type="component" value="Unassembled WGS sequence"/>
</dbReference>
<accession>A0A8H6KHF6</accession>
<proteinExistence type="predicted"/>
<dbReference type="AlphaFoldDB" id="A0A8H6KHF6"/>
<dbReference type="SUPFAM" id="SSF52540">
    <property type="entry name" value="P-loop containing nucleoside triphosphate hydrolases"/>
    <property type="match status" value="1"/>
</dbReference>
<dbReference type="EMBL" id="WIGO01000080">
    <property type="protein sequence ID" value="KAF6831532.1"/>
    <property type="molecule type" value="Genomic_DNA"/>
</dbReference>